<dbReference type="InterPro" id="IPR015947">
    <property type="entry name" value="PUA-like_sf"/>
</dbReference>
<dbReference type="InterPro" id="IPR002740">
    <property type="entry name" value="EVE_domain"/>
</dbReference>
<reference evidence="2 3" key="1">
    <citation type="submission" date="2014-07" db="EMBL/GenBank/DDBJ databases">
        <title>Draft Genome Sequence of Gephyronic Acid Producer, Cystobacter violaceus Strain Cb vi76.</title>
        <authorList>
            <person name="Stevens D.C."/>
            <person name="Young J."/>
            <person name="Carmichael R."/>
            <person name="Tan J."/>
            <person name="Taylor R.E."/>
        </authorList>
    </citation>
    <scope>NUCLEOTIDE SEQUENCE [LARGE SCALE GENOMIC DNA]</scope>
    <source>
        <strain evidence="2 3">Cb vi76</strain>
    </source>
</reference>
<dbReference type="CDD" id="cd21133">
    <property type="entry name" value="EVE"/>
    <property type="match status" value="1"/>
</dbReference>
<dbReference type="SUPFAM" id="SSF88697">
    <property type="entry name" value="PUA domain-like"/>
    <property type="match status" value="1"/>
</dbReference>
<sequence length="146" mass="16109">MAKPQYWLIKSEPSVYAYAQLEKDGRTEWTGVRSYEARNNLRAMKPGDLCLYYHSNEGKAVVAVARVISGPTEDPTAPGEDWASVVVGPVVALKEPVTLATVKATPDLKEFPLIKKSRVSVTPVIPEHFKRILEMGGTKLPRAHHG</sequence>
<dbReference type="EMBL" id="JPMI01000141">
    <property type="protein sequence ID" value="KFA91534.1"/>
    <property type="molecule type" value="Genomic_DNA"/>
</dbReference>
<dbReference type="Proteomes" id="UP000028547">
    <property type="component" value="Unassembled WGS sequence"/>
</dbReference>
<name>A0A084SSU9_9BACT</name>
<dbReference type="InterPro" id="IPR047197">
    <property type="entry name" value="THYN1-like_EVE"/>
</dbReference>
<evidence type="ECO:0000313" key="3">
    <source>
        <dbReference type="Proteomes" id="UP000028547"/>
    </source>
</evidence>
<dbReference type="Gene3D" id="3.10.590.10">
    <property type="entry name" value="ph1033 like domains"/>
    <property type="match status" value="1"/>
</dbReference>
<dbReference type="RefSeq" id="WP_043398354.1">
    <property type="nucleotide sequence ID" value="NZ_JPMI01000141.1"/>
</dbReference>
<evidence type="ECO:0000313" key="2">
    <source>
        <dbReference type="EMBL" id="KFA91534.1"/>
    </source>
</evidence>
<gene>
    <name evidence="2" type="ORF">Q664_21475</name>
</gene>
<evidence type="ECO:0000259" key="1">
    <source>
        <dbReference type="Pfam" id="PF01878"/>
    </source>
</evidence>
<dbReference type="AlphaFoldDB" id="A0A084SSU9"/>
<dbReference type="PANTHER" id="PTHR14087">
    <property type="entry name" value="THYMOCYTE NUCLEAR PROTEIN 1"/>
    <property type="match status" value="1"/>
</dbReference>
<dbReference type="InterPro" id="IPR052181">
    <property type="entry name" value="5hmC_binding"/>
</dbReference>
<proteinExistence type="predicted"/>
<feature type="domain" description="EVE" evidence="1">
    <location>
        <begin position="5"/>
        <end position="135"/>
    </location>
</feature>
<accession>A0A084SSU9</accession>
<comment type="caution">
    <text evidence="2">The sequence shown here is derived from an EMBL/GenBank/DDBJ whole genome shotgun (WGS) entry which is preliminary data.</text>
</comment>
<dbReference type="PANTHER" id="PTHR14087:SF7">
    <property type="entry name" value="THYMOCYTE NUCLEAR PROTEIN 1"/>
    <property type="match status" value="1"/>
</dbReference>
<dbReference type="Pfam" id="PF01878">
    <property type="entry name" value="EVE"/>
    <property type="match status" value="1"/>
</dbReference>
<protein>
    <submittedName>
        <fullName evidence="2">Ubiquinol-cytochrome C reductase</fullName>
    </submittedName>
</protein>
<organism evidence="2 3">
    <name type="scientific">Archangium violaceum Cb vi76</name>
    <dbReference type="NCBI Taxonomy" id="1406225"/>
    <lineage>
        <taxon>Bacteria</taxon>
        <taxon>Pseudomonadati</taxon>
        <taxon>Myxococcota</taxon>
        <taxon>Myxococcia</taxon>
        <taxon>Myxococcales</taxon>
        <taxon>Cystobacterineae</taxon>
        <taxon>Archangiaceae</taxon>
        <taxon>Archangium</taxon>
    </lineage>
</organism>